<feature type="repeat" description="ANK" evidence="3">
    <location>
        <begin position="206"/>
        <end position="240"/>
    </location>
</feature>
<reference evidence="6" key="1">
    <citation type="submission" date="2025-08" db="UniProtKB">
        <authorList>
            <consortium name="RefSeq"/>
        </authorList>
    </citation>
    <scope>IDENTIFICATION</scope>
    <source>
        <tissue evidence="6">Whole body</tissue>
    </source>
</reference>
<keyword evidence="4" id="KW-1133">Transmembrane helix</keyword>
<dbReference type="OrthoDB" id="448455at2759"/>
<feature type="repeat" description="ANK" evidence="3">
    <location>
        <begin position="64"/>
        <end position="96"/>
    </location>
</feature>
<protein>
    <submittedName>
        <fullName evidence="6">Delta-latroinsectotoxin-Lt1a-like</fullName>
    </submittedName>
</protein>
<dbReference type="SMART" id="SM00248">
    <property type="entry name" value="ANK"/>
    <property type="match status" value="7"/>
</dbReference>
<dbReference type="PANTHER" id="PTHR24126">
    <property type="entry name" value="ANKYRIN REPEAT, PH AND SEC7 DOMAIN CONTAINING PROTEIN SECG-RELATED"/>
    <property type="match status" value="1"/>
</dbReference>
<evidence type="ECO:0000256" key="3">
    <source>
        <dbReference type="PROSITE-ProRule" id="PRU00023"/>
    </source>
</evidence>
<proteinExistence type="predicted"/>
<dbReference type="InterPro" id="IPR002110">
    <property type="entry name" value="Ankyrin_rpt"/>
</dbReference>
<dbReference type="GeneID" id="112689482"/>
<evidence type="ECO:0000313" key="5">
    <source>
        <dbReference type="Proteomes" id="UP000694846"/>
    </source>
</evidence>
<evidence type="ECO:0000256" key="4">
    <source>
        <dbReference type="SAM" id="Phobius"/>
    </source>
</evidence>
<feature type="transmembrane region" description="Helical" evidence="4">
    <location>
        <begin position="526"/>
        <end position="547"/>
    </location>
</feature>
<keyword evidence="5" id="KW-1185">Reference proteome</keyword>
<evidence type="ECO:0000256" key="2">
    <source>
        <dbReference type="ARBA" id="ARBA00023043"/>
    </source>
</evidence>
<keyword evidence="2 3" id="KW-0040">ANK repeat</keyword>
<dbReference type="PROSITE" id="PS50297">
    <property type="entry name" value="ANK_REP_REGION"/>
    <property type="match status" value="2"/>
</dbReference>
<keyword evidence="4" id="KW-0812">Transmembrane</keyword>
<organism evidence="5 6">
    <name type="scientific">Sipha flava</name>
    <name type="common">yellow sugarcane aphid</name>
    <dbReference type="NCBI Taxonomy" id="143950"/>
    <lineage>
        <taxon>Eukaryota</taxon>
        <taxon>Metazoa</taxon>
        <taxon>Ecdysozoa</taxon>
        <taxon>Arthropoda</taxon>
        <taxon>Hexapoda</taxon>
        <taxon>Insecta</taxon>
        <taxon>Pterygota</taxon>
        <taxon>Neoptera</taxon>
        <taxon>Paraneoptera</taxon>
        <taxon>Hemiptera</taxon>
        <taxon>Sternorrhyncha</taxon>
        <taxon>Aphidomorpha</taxon>
        <taxon>Aphidoidea</taxon>
        <taxon>Aphididae</taxon>
        <taxon>Sipha</taxon>
    </lineage>
</organism>
<dbReference type="PANTHER" id="PTHR24126:SF14">
    <property type="entry name" value="ANK_REP_REGION DOMAIN-CONTAINING PROTEIN"/>
    <property type="match status" value="1"/>
</dbReference>
<dbReference type="AlphaFoldDB" id="A0A8B8G8Q5"/>
<dbReference type="Proteomes" id="UP000694846">
    <property type="component" value="Unplaced"/>
</dbReference>
<dbReference type="Gene3D" id="1.25.40.20">
    <property type="entry name" value="Ankyrin repeat-containing domain"/>
    <property type="match status" value="3"/>
</dbReference>
<accession>A0A8B8G8Q5</accession>
<dbReference type="SUPFAM" id="SSF48403">
    <property type="entry name" value="Ankyrin repeat"/>
    <property type="match status" value="1"/>
</dbReference>
<evidence type="ECO:0000313" key="6">
    <source>
        <dbReference type="RefSeq" id="XP_025418996.1"/>
    </source>
</evidence>
<name>A0A8B8G8Q5_9HEMI</name>
<dbReference type="InterPro" id="IPR036770">
    <property type="entry name" value="Ankyrin_rpt-contain_sf"/>
</dbReference>
<feature type="transmembrane region" description="Helical" evidence="4">
    <location>
        <begin position="500"/>
        <end position="520"/>
    </location>
</feature>
<keyword evidence="4" id="KW-0472">Membrane</keyword>
<dbReference type="Pfam" id="PF12796">
    <property type="entry name" value="Ank_2"/>
    <property type="match status" value="2"/>
</dbReference>
<dbReference type="RefSeq" id="XP_025418996.1">
    <property type="nucleotide sequence ID" value="XM_025563211.1"/>
</dbReference>
<sequence>MLQANPLDKLLIDAVESADIEKVKHLLNEGANPNAIRLNQKEYIVNLVLGKSFLPQFGIAHESNHISALGYAINLAHTEIATLLIDNGADFNGYSHSAAEITHLHNASALGRIEIVKLLLGCDIDTGARNIGGYTALHSAVRSFDYFGDGTKIVKEIVNLLLNGRVAIDAQDKDGKTALHIAATYKRVEITELLLDRGAADVKDRDGNTALHDAATSIYNNAKTVSLLLKYNLDVNAKNKDGKTPISAGLKNKILPSDPTLKADVLFTFLIYGATLNDGDRDKINKEPDLRNCLTAFEKIKAMPHWGNLIGVNGNRSTSTIVQYINDENKGQELIEEFKNIKKDYSSQEFIHESFARNLRYFAGVLKEGERTKLLSDVASSRILSYITSNRDLNNLNLAYFSDITGSEYDKSKTPGNLQLKQEAFEEYKQSEAAAANALLDKLKSCNKESNLLQNANSSQPHLQMQKVSPEEDNLLQNANSSQSFSASKQAKKTSPIKKAMCSTIPFIAVGIYTAVVLYYDTTLDPIIAAGIFIGAAVFVAACFAVMKICEKKAELRHRYTYRF</sequence>
<feature type="repeat" description="ANK" evidence="3">
    <location>
        <begin position="174"/>
        <end position="199"/>
    </location>
</feature>
<keyword evidence="1" id="KW-0677">Repeat</keyword>
<dbReference type="PROSITE" id="PS50088">
    <property type="entry name" value="ANK_REPEAT"/>
    <property type="match status" value="3"/>
</dbReference>
<gene>
    <name evidence="6" type="primary">LOC112689482</name>
</gene>
<evidence type="ECO:0000256" key="1">
    <source>
        <dbReference type="ARBA" id="ARBA00022737"/>
    </source>
</evidence>
<dbReference type="PRINTS" id="PR01415">
    <property type="entry name" value="ANKYRIN"/>
</dbReference>